<protein>
    <recommendedName>
        <fullName evidence="3">DUF3077 domain-containing protein</fullName>
    </recommendedName>
</protein>
<evidence type="ECO:0000313" key="1">
    <source>
        <dbReference type="EMBL" id="KON62770.1"/>
    </source>
</evidence>
<sequence>MSLFPIHLSGTDHREDILRCIELTEVLGTTLPKHPTTSVTWTPAQAAYMASLVETLGNALLDVTENMSNAGLFGPTGPK</sequence>
<dbReference type="STRING" id="33995.KOEU_37350"/>
<dbReference type="Proteomes" id="UP000037566">
    <property type="component" value="Unassembled WGS sequence"/>
</dbReference>
<accession>A0A0M0EBZ3</accession>
<proteinExistence type="predicted"/>
<keyword evidence="2" id="KW-1185">Reference proteome</keyword>
<comment type="caution">
    <text evidence="1">The sequence shown here is derived from an EMBL/GenBank/DDBJ whole genome shotgun (WGS) entry which is preliminary data.</text>
</comment>
<reference evidence="1" key="1">
    <citation type="submission" date="2015-08" db="EMBL/GenBank/DDBJ databases">
        <title>Draft genome sequence of Komagataeibacter europaeus CECT 8546 a cellulose producer strain from vinegar produced by the traditional method.</title>
        <authorList>
            <person name="Poehlein A."/>
            <person name="Valera M.J."/>
            <person name="Haack F.S."/>
            <person name="Mas A."/>
            <person name="Daniel R."/>
            <person name="Streit W.R."/>
            <person name="Mateo E."/>
        </authorList>
    </citation>
    <scope>NUCLEOTIDE SEQUENCE [LARGE SCALE GENOMIC DNA]</scope>
    <source>
        <strain evidence="1">CECT 8546</strain>
    </source>
</reference>
<dbReference type="AlphaFoldDB" id="A0A0M0EBZ3"/>
<dbReference type="EMBL" id="LHUQ01000068">
    <property type="protein sequence ID" value="KON62770.1"/>
    <property type="molecule type" value="Genomic_DNA"/>
</dbReference>
<gene>
    <name evidence="1" type="ORF">KOEU_37350</name>
</gene>
<dbReference type="PATRIC" id="fig|33995.3.peg.4134"/>
<evidence type="ECO:0008006" key="3">
    <source>
        <dbReference type="Google" id="ProtNLM"/>
    </source>
</evidence>
<organism evidence="1 2">
    <name type="scientific">Komagataeibacter europaeus</name>
    <name type="common">Gluconacetobacter europaeus</name>
    <dbReference type="NCBI Taxonomy" id="33995"/>
    <lineage>
        <taxon>Bacteria</taxon>
        <taxon>Pseudomonadati</taxon>
        <taxon>Pseudomonadota</taxon>
        <taxon>Alphaproteobacteria</taxon>
        <taxon>Acetobacterales</taxon>
        <taxon>Acetobacteraceae</taxon>
        <taxon>Komagataeibacter</taxon>
    </lineage>
</organism>
<evidence type="ECO:0000313" key="2">
    <source>
        <dbReference type="Proteomes" id="UP000037566"/>
    </source>
</evidence>
<name>A0A0M0EBZ3_KOMEU</name>
<dbReference type="RefSeq" id="WP_053324209.1">
    <property type="nucleotide sequence ID" value="NZ_LHUQ01000068.1"/>
</dbReference>